<evidence type="ECO:0000313" key="4">
    <source>
        <dbReference type="EMBL" id="OWY94511.1"/>
    </source>
</evidence>
<protein>
    <submittedName>
        <fullName evidence="4">Reverse transcriptase</fullName>
    </submittedName>
</protein>
<dbReference type="Proteomes" id="UP000198211">
    <property type="component" value="Unassembled WGS sequence"/>
</dbReference>
<feature type="region of interest" description="Disordered" evidence="1">
    <location>
        <begin position="139"/>
        <end position="170"/>
    </location>
</feature>
<dbReference type="OrthoDB" id="7996750at2759"/>
<feature type="non-terminal residue" evidence="4">
    <location>
        <position position="336"/>
    </location>
</feature>
<dbReference type="Pfam" id="PF17921">
    <property type="entry name" value="Integrase_H2C2"/>
    <property type="match status" value="1"/>
</dbReference>
<dbReference type="InterPro" id="IPR041588">
    <property type="entry name" value="Integrase_H2C2"/>
</dbReference>
<keyword evidence="5" id="KW-1185">Reference proteome</keyword>
<dbReference type="InterPro" id="IPR050951">
    <property type="entry name" value="Retrovirus_Pol_polyprotein"/>
</dbReference>
<dbReference type="FunFam" id="1.10.340.70:FF:000001">
    <property type="entry name" value="Retrovirus-related Pol polyprotein from transposon gypsy-like Protein"/>
    <property type="match status" value="1"/>
</dbReference>
<evidence type="ECO:0000256" key="1">
    <source>
        <dbReference type="SAM" id="MobiDB-lite"/>
    </source>
</evidence>
<evidence type="ECO:0000313" key="5">
    <source>
        <dbReference type="Proteomes" id="UP000198211"/>
    </source>
</evidence>
<dbReference type="PANTHER" id="PTHR37984:SF5">
    <property type="entry name" value="PROTEIN NYNRIN-LIKE"/>
    <property type="match status" value="1"/>
</dbReference>
<evidence type="ECO:0000259" key="3">
    <source>
        <dbReference type="Pfam" id="PF17921"/>
    </source>
</evidence>
<gene>
    <name evidence="4" type="ORF">PHMEG_00035729</name>
</gene>
<keyword evidence="2" id="KW-0732">Signal</keyword>
<accession>A0A225UNL1</accession>
<organism evidence="4 5">
    <name type="scientific">Phytophthora megakarya</name>
    <dbReference type="NCBI Taxonomy" id="4795"/>
    <lineage>
        <taxon>Eukaryota</taxon>
        <taxon>Sar</taxon>
        <taxon>Stramenopiles</taxon>
        <taxon>Oomycota</taxon>
        <taxon>Peronosporomycetes</taxon>
        <taxon>Peronosporales</taxon>
        <taxon>Peronosporaceae</taxon>
        <taxon>Phytophthora</taxon>
    </lineage>
</organism>
<dbReference type="AlphaFoldDB" id="A0A225UNL1"/>
<dbReference type="GO" id="GO:0003964">
    <property type="term" value="F:RNA-directed DNA polymerase activity"/>
    <property type="evidence" value="ECO:0007669"/>
    <property type="project" value="UniProtKB-KW"/>
</dbReference>
<dbReference type="EMBL" id="NBNE01014261">
    <property type="protein sequence ID" value="OWY94511.1"/>
    <property type="molecule type" value="Genomic_DNA"/>
</dbReference>
<proteinExistence type="predicted"/>
<name>A0A225UNL1_9STRA</name>
<dbReference type="Gene3D" id="1.10.340.70">
    <property type="match status" value="1"/>
</dbReference>
<feature type="domain" description="Integrase zinc-binding" evidence="3">
    <location>
        <begin position="273"/>
        <end position="330"/>
    </location>
</feature>
<keyword evidence="4" id="KW-0808">Transferase</keyword>
<dbReference type="PANTHER" id="PTHR37984">
    <property type="entry name" value="PROTEIN CBG26694"/>
    <property type="match status" value="1"/>
</dbReference>
<keyword evidence="4" id="KW-0695">RNA-directed DNA polymerase</keyword>
<feature type="chain" id="PRO_5013098751" evidence="2">
    <location>
        <begin position="21"/>
        <end position="336"/>
    </location>
</feature>
<sequence length="336" mass="38235">MGRGAACILWSLPSWEIVAATGHFLEKATVDEAEYSGLVKGMQLALDMGARNWLWSGTPDSQYSSSRADFNAAVDYISKRVIQDQSSLEVADPGERKLLQGLNRIHAKLMKDPSPREQSLMECAFLATAWNIPKCSPTGSRGDEFAVTRSKSKQAKAAEKSGPGNRDRRLWNRRDELTALSRSPDCQDSKEDLDDVRRERWRRICSHQVHDLGLAPLVRFLRGETEHLSLKQTTHLAKIADQFVLDSRDALFYVSRSTPERPRDAADRLRLVVPQDLQEDILHHCHADFQGAHQGIIRTYERLRKEFYWIGMFKDTKRYVKECVDCVTAKGLPRNP</sequence>
<comment type="caution">
    <text evidence="4">The sequence shown here is derived from an EMBL/GenBank/DDBJ whole genome shotgun (WGS) entry which is preliminary data.</text>
</comment>
<evidence type="ECO:0000256" key="2">
    <source>
        <dbReference type="SAM" id="SignalP"/>
    </source>
</evidence>
<keyword evidence="4" id="KW-0548">Nucleotidyltransferase</keyword>
<feature type="signal peptide" evidence="2">
    <location>
        <begin position="1"/>
        <end position="20"/>
    </location>
</feature>
<reference evidence="5" key="1">
    <citation type="submission" date="2017-03" db="EMBL/GenBank/DDBJ databases">
        <title>Phytopthora megakarya and P. palmivora, two closely related causual agents of cacao black pod achieved similar genome size and gene model numbers by different mechanisms.</title>
        <authorList>
            <person name="Ali S."/>
            <person name="Shao J."/>
            <person name="Larry D.J."/>
            <person name="Kronmiller B."/>
            <person name="Shen D."/>
            <person name="Strem M.D."/>
            <person name="Melnick R.L."/>
            <person name="Guiltinan M.J."/>
            <person name="Tyler B.M."/>
            <person name="Meinhardt L.W."/>
            <person name="Bailey B.A."/>
        </authorList>
    </citation>
    <scope>NUCLEOTIDE SEQUENCE [LARGE SCALE GENOMIC DNA]</scope>
    <source>
        <strain evidence="5">zdho120</strain>
    </source>
</reference>